<evidence type="ECO:0000256" key="1">
    <source>
        <dbReference type="SAM" id="SignalP"/>
    </source>
</evidence>
<evidence type="ECO:0000313" key="3">
    <source>
        <dbReference type="Proteomes" id="UP000305067"/>
    </source>
</evidence>
<dbReference type="EMBL" id="ML178823">
    <property type="protein sequence ID" value="TFL02236.1"/>
    <property type="molecule type" value="Genomic_DNA"/>
</dbReference>
<protein>
    <submittedName>
        <fullName evidence="2">Uncharacterized protein</fullName>
    </submittedName>
</protein>
<dbReference type="AlphaFoldDB" id="A0A5C3QJX3"/>
<sequence>MGLSKLCHILGFMRLVNSAIVPGPSTSSANASTTISETREELEKLHAVELVGADSEQGRTNVLKVTVLEATEINAFKPYTFYAGAAHCNALVTATWRCGRESVSSGGGLVNVWNSLSEGLFEQRAAMRTLSLHLQPLGAMGFSFSFGTLAGILSWRQSSSATREQISQRSCLS</sequence>
<dbReference type="OrthoDB" id="426718at2759"/>
<name>A0A5C3QJX3_9AGAR</name>
<reference evidence="2 3" key="1">
    <citation type="journal article" date="2019" name="Nat. Ecol. Evol.">
        <title>Megaphylogeny resolves global patterns of mushroom evolution.</title>
        <authorList>
            <person name="Varga T."/>
            <person name="Krizsan K."/>
            <person name="Foldi C."/>
            <person name="Dima B."/>
            <person name="Sanchez-Garcia M."/>
            <person name="Sanchez-Ramirez S."/>
            <person name="Szollosi G.J."/>
            <person name="Szarkandi J.G."/>
            <person name="Papp V."/>
            <person name="Albert L."/>
            <person name="Andreopoulos W."/>
            <person name="Angelini C."/>
            <person name="Antonin V."/>
            <person name="Barry K.W."/>
            <person name="Bougher N.L."/>
            <person name="Buchanan P."/>
            <person name="Buyck B."/>
            <person name="Bense V."/>
            <person name="Catcheside P."/>
            <person name="Chovatia M."/>
            <person name="Cooper J."/>
            <person name="Damon W."/>
            <person name="Desjardin D."/>
            <person name="Finy P."/>
            <person name="Geml J."/>
            <person name="Haridas S."/>
            <person name="Hughes K."/>
            <person name="Justo A."/>
            <person name="Karasinski D."/>
            <person name="Kautmanova I."/>
            <person name="Kiss B."/>
            <person name="Kocsube S."/>
            <person name="Kotiranta H."/>
            <person name="LaButti K.M."/>
            <person name="Lechner B.E."/>
            <person name="Liimatainen K."/>
            <person name="Lipzen A."/>
            <person name="Lukacs Z."/>
            <person name="Mihaltcheva S."/>
            <person name="Morgado L.N."/>
            <person name="Niskanen T."/>
            <person name="Noordeloos M.E."/>
            <person name="Ohm R.A."/>
            <person name="Ortiz-Santana B."/>
            <person name="Ovrebo C."/>
            <person name="Racz N."/>
            <person name="Riley R."/>
            <person name="Savchenko A."/>
            <person name="Shiryaev A."/>
            <person name="Soop K."/>
            <person name="Spirin V."/>
            <person name="Szebenyi C."/>
            <person name="Tomsovsky M."/>
            <person name="Tulloss R.E."/>
            <person name="Uehling J."/>
            <person name="Grigoriev I.V."/>
            <person name="Vagvolgyi C."/>
            <person name="Papp T."/>
            <person name="Martin F.M."/>
            <person name="Miettinen O."/>
            <person name="Hibbett D.S."/>
            <person name="Nagy L.G."/>
        </authorList>
    </citation>
    <scope>NUCLEOTIDE SEQUENCE [LARGE SCALE GENOMIC DNA]</scope>
    <source>
        <strain evidence="2 3">CBS 309.79</strain>
    </source>
</reference>
<organism evidence="2 3">
    <name type="scientific">Pterulicium gracile</name>
    <dbReference type="NCBI Taxonomy" id="1884261"/>
    <lineage>
        <taxon>Eukaryota</taxon>
        <taxon>Fungi</taxon>
        <taxon>Dikarya</taxon>
        <taxon>Basidiomycota</taxon>
        <taxon>Agaricomycotina</taxon>
        <taxon>Agaricomycetes</taxon>
        <taxon>Agaricomycetidae</taxon>
        <taxon>Agaricales</taxon>
        <taxon>Pleurotineae</taxon>
        <taxon>Pterulaceae</taxon>
        <taxon>Pterulicium</taxon>
    </lineage>
</organism>
<gene>
    <name evidence="2" type="ORF">BDV98DRAFT_55989</name>
</gene>
<feature type="chain" id="PRO_5022783801" evidence="1">
    <location>
        <begin position="19"/>
        <end position="173"/>
    </location>
</feature>
<proteinExistence type="predicted"/>
<keyword evidence="3" id="KW-1185">Reference proteome</keyword>
<feature type="signal peptide" evidence="1">
    <location>
        <begin position="1"/>
        <end position="18"/>
    </location>
</feature>
<dbReference type="Proteomes" id="UP000305067">
    <property type="component" value="Unassembled WGS sequence"/>
</dbReference>
<accession>A0A5C3QJX3</accession>
<keyword evidence="1" id="KW-0732">Signal</keyword>
<evidence type="ECO:0000313" key="2">
    <source>
        <dbReference type="EMBL" id="TFL02236.1"/>
    </source>
</evidence>